<keyword evidence="1" id="KW-0812">Transmembrane</keyword>
<name>A0A1M7SWQ2_9BACT</name>
<evidence type="ECO:0000313" key="3">
    <source>
        <dbReference type="Proteomes" id="UP000186469"/>
    </source>
</evidence>
<organism evidence="2 3">
    <name type="scientific">Desulfovibrio litoralis DSM 11393</name>
    <dbReference type="NCBI Taxonomy" id="1121455"/>
    <lineage>
        <taxon>Bacteria</taxon>
        <taxon>Pseudomonadati</taxon>
        <taxon>Thermodesulfobacteriota</taxon>
        <taxon>Desulfovibrionia</taxon>
        <taxon>Desulfovibrionales</taxon>
        <taxon>Desulfovibrionaceae</taxon>
        <taxon>Desulfovibrio</taxon>
    </lineage>
</organism>
<keyword evidence="1" id="KW-1133">Transmembrane helix</keyword>
<dbReference type="Proteomes" id="UP000186469">
    <property type="component" value="Unassembled WGS sequence"/>
</dbReference>
<dbReference type="STRING" id="1121455.SAMN02745728_01304"/>
<proteinExistence type="predicted"/>
<reference evidence="2 3" key="1">
    <citation type="submission" date="2016-12" db="EMBL/GenBank/DDBJ databases">
        <authorList>
            <person name="Song W.-J."/>
            <person name="Kurnit D.M."/>
        </authorList>
    </citation>
    <scope>NUCLEOTIDE SEQUENCE [LARGE SCALE GENOMIC DNA]</scope>
    <source>
        <strain evidence="2 3">DSM 11393</strain>
    </source>
</reference>
<keyword evidence="3" id="KW-1185">Reference proteome</keyword>
<dbReference type="RefSeq" id="WP_072696997.1">
    <property type="nucleotide sequence ID" value="NZ_FRDI01000005.1"/>
</dbReference>
<sequence>MDNQKNENPNHSNNSSGWGLFGKAVLSCLFLAFILGIFLGDGGGTEYEVITTAIFALLFFVVVAIILGLWFLGLIFRSAKSKIKEATKNEN</sequence>
<dbReference type="EMBL" id="FRDI01000005">
    <property type="protein sequence ID" value="SHN62808.1"/>
    <property type="molecule type" value="Genomic_DNA"/>
</dbReference>
<evidence type="ECO:0000256" key="1">
    <source>
        <dbReference type="SAM" id="Phobius"/>
    </source>
</evidence>
<evidence type="ECO:0000313" key="2">
    <source>
        <dbReference type="EMBL" id="SHN62808.1"/>
    </source>
</evidence>
<protein>
    <submittedName>
        <fullName evidence="2">Uncharacterized protein</fullName>
    </submittedName>
</protein>
<dbReference type="AlphaFoldDB" id="A0A1M7SWQ2"/>
<gene>
    <name evidence="2" type="ORF">SAMN02745728_01304</name>
</gene>
<keyword evidence="1" id="KW-0472">Membrane</keyword>
<feature type="transmembrane region" description="Helical" evidence="1">
    <location>
        <begin position="20"/>
        <end position="40"/>
    </location>
</feature>
<accession>A0A1M7SWQ2</accession>
<feature type="transmembrane region" description="Helical" evidence="1">
    <location>
        <begin position="52"/>
        <end position="76"/>
    </location>
</feature>